<dbReference type="EMBL" id="PP856724">
    <property type="protein sequence ID" value="XCH40777.1"/>
    <property type="molecule type" value="Genomic_DNA"/>
</dbReference>
<protein>
    <submittedName>
        <fullName evidence="1">Uncharacterized protein</fullName>
    </submittedName>
</protein>
<name>A0AAU8GG11_9CAUD</name>
<accession>A0AAU8GG11</accession>
<proteinExistence type="predicted"/>
<organism evidence="1">
    <name type="scientific">Salmonella phage vB_SEnST11_KE25</name>
    <dbReference type="NCBI Taxonomy" id="3161176"/>
    <lineage>
        <taxon>Viruses</taxon>
        <taxon>Duplodnaviria</taxon>
        <taxon>Heunggongvirae</taxon>
        <taxon>Uroviricota</taxon>
        <taxon>Caudoviricetes</taxon>
        <taxon>Rosemountvirus</taxon>
    </lineage>
</organism>
<gene>
    <name evidence="1" type="ORF">TCZZUYSU_CDS0006</name>
</gene>
<evidence type="ECO:0000313" key="1">
    <source>
        <dbReference type="EMBL" id="XCH40777.1"/>
    </source>
</evidence>
<reference evidence="1" key="1">
    <citation type="submission" date="2024-05" db="EMBL/GenBank/DDBJ databases">
        <authorList>
            <person name="Mugo M.M."/>
            <person name="Musyoki A.M."/>
            <person name="Makumi A.M."/>
            <person name="Mutai I."/>
            <person name="Drechsel O."/>
            <person name="Kering K.K."/>
            <person name="Muturi P."/>
            <person name="Mbae C.K."/>
            <person name="Kariuki S.M."/>
        </authorList>
    </citation>
    <scope>NUCLEOTIDE SEQUENCE</scope>
</reference>
<sequence>MEIQQLLPYPYYIACVFNRAQYDELRAQYDLPSFGYWEDPEEDWPVASASFLALKEQPRKLGIMCFYDKDFDICTVAHEGVHVMSDLMHRLGITYDPLNDEPYAYQLEQIMYFARHKYNELHGAIEHVEKAVIETGNHPALLETAPQQPVFSLDNLNADNTNFLDDK</sequence>